<proteinExistence type="predicted"/>
<dbReference type="EMBL" id="WJBC01000003">
    <property type="protein sequence ID" value="MBC3803433.1"/>
    <property type="molecule type" value="Genomic_DNA"/>
</dbReference>
<reference evidence="1 2" key="1">
    <citation type="journal article" date="2020" name="mSystems">
        <title>Defining Genomic and Predicted Metabolic Features of the Acetobacterium Genus.</title>
        <authorList>
            <person name="Ross D.E."/>
            <person name="Marshall C.W."/>
            <person name="Gulliver D."/>
            <person name="May H.D."/>
            <person name="Norman R.S."/>
        </authorList>
    </citation>
    <scope>NUCLEOTIDE SEQUENCE [LARGE SCALE GENOMIC DNA]</scope>
    <source>
        <strain evidence="1 2">DSM 8238</strain>
    </source>
</reference>
<comment type="caution">
    <text evidence="1">The sequence shown here is derived from an EMBL/GenBank/DDBJ whole genome shotgun (WGS) entry which is preliminary data.</text>
</comment>
<evidence type="ECO:0008006" key="3">
    <source>
        <dbReference type="Google" id="ProtNLM"/>
    </source>
</evidence>
<dbReference type="Gene3D" id="3.40.109.40">
    <property type="match status" value="1"/>
</dbReference>
<keyword evidence="2" id="KW-1185">Reference proteome</keyword>
<accession>A0ABR6WS29</accession>
<dbReference type="InterPro" id="IPR037010">
    <property type="entry name" value="VitB12-dep_Met_synth_activ_sf"/>
</dbReference>
<dbReference type="Proteomes" id="UP000603234">
    <property type="component" value="Unassembled WGS sequence"/>
</dbReference>
<evidence type="ECO:0000313" key="1">
    <source>
        <dbReference type="EMBL" id="MBC3803433.1"/>
    </source>
</evidence>
<name>A0ABR6WS29_9FIRM</name>
<dbReference type="SUPFAM" id="SSF56507">
    <property type="entry name" value="Methionine synthase activation domain-like"/>
    <property type="match status" value="1"/>
</dbReference>
<organism evidence="1 2">
    <name type="scientific">Acetobacterium fimetarium</name>
    <dbReference type="NCBI Taxonomy" id="52691"/>
    <lineage>
        <taxon>Bacteria</taxon>
        <taxon>Bacillati</taxon>
        <taxon>Bacillota</taxon>
        <taxon>Clostridia</taxon>
        <taxon>Eubacteriales</taxon>
        <taxon>Eubacteriaceae</taxon>
        <taxon>Acetobacterium</taxon>
    </lineage>
</organism>
<gene>
    <name evidence="1" type="ORF">GH808_03160</name>
</gene>
<evidence type="ECO:0000313" key="2">
    <source>
        <dbReference type="Proteomes" id="UP000603234"/>
    </source>
</evidence>
<protein>
    <recommendedName>
        <fullName evidence="3">Vitamin B12 dependent methionine synthase, activation domain</fullName>
    </recommendedName>
</protein>
<sequence length="192" mass="21940">MSSIELTNLGFVLNETEFYERIRMERGTRRAMPIERILDAARNIPKPKAMYCVSEAKIINESQFTLDGVSFISKACVEKITNCQYVFPNIVTAGVEIENYCLTRENILEQYIIMELCNFSCQYAKDAMIRDIKKRFGLELKDCIYPGEEGFLLDSGKRIFDLFDDVKDKIGVTVSELGLPTPHQTAYAICFA</sequence>
<dbReference type="RefSeq" id="WP_186841345.1">
    <property type="nucleotide sequence ID" value="NZ_WJBC01000003.1"/>
</dbReference>